<keyword evidence="4 8" id="KW-0812">Transmembrane</keyword>
<evidence type="ECO:0000313" key="12">
    <source>
        <dbReference type="EMBL" id="SDJ83146.1"/>
    </source>
</evidence>
<evidence type="ECO:0000256" key="5">
    <source>
        <dbReference type="ARBA" id="ARBA00023077"/>
    </source>
</evidence>
<dbReference type="Pfam" id="PF07715">
    <property type="entry name" value="Plug"/>
    <property type="match status" value="1"/>
</dbReference>
<keyword evidence="2 8" id="KW-0813">Transport</keyword>
<dbReference type="GO" id="GO:0009279">
    <property type="term" value="C:cell outer membrane"/>
    <property type="evidence" value="ECO:0007669"/>
    <property type="project" value="UniProtKB-SubCell"/>
</dbReference>
<protein>
    <submittedName>
        <fullName evidence="12">Iron complex outermembrane recepter protein</fullName>
    </submittedName>
</protein>
<dbReference type="Proteomes" id="UP000199305">
    <property type="component" value="Unassembled WGS sequence"/>
</dbReference>
<evidence type="ECO:0000256" key="4">
    <source>
        <dbReference type="ARBA" id="ARBA00022692"/>
    </source>
</evidence>
<dbReference type="InterPro" id="IPR037066">
    <property type="entry name" value="Plug_dom_sf"/>
</dbReference>
<dbReference type="EMBL" id="FNFH01000002">
    <property type="protein sequence ID" value="SDJ83146.1"/>
    <property type="molecule type" value="Genomic_DNA"/>
</dbReference>
<evidence type="ECO:0000256" key="6">
    <source>
        <dbReference type="ARBA" id="ARBA00023136"/>
    </source>
</evidence>
<dbReference type="Gene3D" id="2.40.170.20">
    <property type="entry name" value="TonB-dependent receptor, beta-barrel domain"/>
    <property type="match status" value="1"/>
</dbReference>
<dbReference type="InterPro" id="IPR039426">
    <property type="entry name" value="TonB-dep_rcpt-like"/>
</dbReference>
<evidence type="ECO:0000256" key="1">
    <source>
        <dbReference type="ARBA" id="ARBA00004571"/>
    </source>
</evidence>
<organism evidence="12 13">
    <name type="scientific">Microbulbifer yueqingensis</name>
    <dbReference type="NCBI Taxonomy" id="658219"/>
    <lineage>
        <taxon>Bacteria</taxon>
        <taxon>Pseudomonadati</taxon>
        <taxon>Pseudomonadota</taxon>
        <taxon>Gammaproteobacteria</taxon>
        <taxon>Cellvibrionales</taxon>
        <taxon>Microbulbiferaceae</taxon>
        <taxon>Microbulbifer</taxon>
    </lineage>
</organism>
<keyword evidence="13" id="KW-1185">Reference proteome</keyword>
<dbReference type="SUPFAM" id="SSF56935">
    <property type="entry name" value="Porins"/>
    <property type="match status" value="1"/>
</dbReference>
<sequence length="880" mass="94217">MSIGKPASRPNRQCVRSGCCSPDVVMFLAVNNRQSSTGVPARTPENNNFKEAQMNKTTILSTPSLLAAALAAVVSPANAQDSDNRVMEEVITIGTRVEGRTATDSAVPIDIISGEDFTKQGDSDLNSLLRNVVPSYNVNTQPISDAASLVRPANLRGLAPDHTLVLVNGKRRHRAAVIAWLGNGVSDGAQGPDISQIPAIALQQVEVLRDGAAAQYGSDAIAGVINFELKDSPDGGAVEVKAGEFYEGDGRQYRVSGNYGMPFTSQGFANVSFEFGAQDDTNRSVQRNDAAALIAAGNTAVEDPAQVWGRPEISDDFKSVVNMGVELGGSREFYAFGNYGSKHVDGGFYFRNPETRSAVFADASTGEPLIGDLDPGNGLDSCAGFSHADALASNECFSFQEIFPGGFTPRFGGDVTDLAGVAGVRGEAANGWAYDVSASLGYNDVDFFIYNTVNASLGPQTPTSFNPGAYTQLEKNFNVDFVKGFEVGLASELSVATGFEWRDETFEITTGDQASYEIGPLASQGFSAAANGFPGFGPLAGGQWSRSNYATYVDLEADVTEGWLLGLALRVEDFEDFGTTTNGKLATNIDITDSLALRGSWSTGFRAPTPGQSNAFNVSTEFDLALNDLVNNGTIPPTNPVAQLRGGEALDPEESTNWTLGAVFTLGAVDITVDYFNIEVKDRIAPSQLYSLTQAEVDSLVASGVTSAANLQNFRFFTNDFDTTTTGVDIVATYSTDSIGDNTDFSLAYNQTHTEVDKFSPETIDATRIRELEEGLPETRWTLSSNTALGSWGFLGRVSSYDDWFDSEDGQLYGGEVLVDAEVSFSFTDQASVILGAQNLLDQYPEENPGARDGVGNRYSQFSPFGFEGGFYYLRTRYEF</sequence>
<evidence type="ECO:0000256" key="9">
    <source>
        <dbReference type="RuleBase" id="RU003357"/>
    </source>
</evidence>
<feature type="domain" description="TonB-dependent receptor-like beta-barrel" evidence="10">
    <location>
        <begin position="416"/>
        <end position="840"/>
    </location>
</feature>
<evidence type="ECO:0000259" key="10">
    <source>
        <dbReference type="Pfam" id="PF00593"/>
    </source>
</evidence>
<dbReference type="InterPro" id="IPR036942">
    <property type="entry name" value="Beta-barrel_TonB_sf"/>
</dbReference>
<dbReference type="InterPro" id="IPR000531">
    <property type="entry name" value="Beta-barrel_TonB"/>
</dbReference>
<comment type="similarity">
    <text evidence="8 9">Belongs to the TonB-dependent receptor family.</text>
</comment>
<dbReference type="Pfam" id="PF00593">
    <property type="entry name" value="TonB_dep_Rec_b-barrel"/>
    <property type="match status" value="1"/>
</dbReference>
<evidence type="ECO:0000256" key="7">
    <source>
        <dbReference type="ARBA" id="ARBA00023237"/>
    </source>
</evidence>
<feature type="domain" description="TonB-dependent receptor plug" evidence="11">
    <location>
        <begin position="103"/>
        <end position="224"/>
    </location>
</feature>
<evidence type="ECO:0000256" key="2">
    <source>
        <dbReference type="ARBA" id="ARBA00022448"/>
    </source>
</evidence>
<name>A0A1G8WYI6_9GAMM</name>
<keyword evidence="6 8" id="KW-0472">Membrane</keyword>
<evidence type="ECO:0000256" key="3">
    <source>
        <dbReference type="ARBA" id="ARBA00022452"/>
    </source>
</evidence>
<evidence type="ECO:0000256" key="8">
    <source>
        <dbReference type="PROSITE-ProRule" id="PRU01360"/>
    </source>
</evidence>
<evidence type="ECO:0000313" key="13">
    <source>
        <dbReference type="Proteomes" id="UP000199305"/>
    </source>
</evidence>
<dbReference type="STRING" id="658219.SAMN05216212_0895"/>
<keyword evidence="7 8" id="KW-0998">Cell outer membrane</keyword>
<dbReference type="PANTHER" id="PTHR47234">
    <property type="match status" value="1"/>
</dbReference>
<keyword evidence="5 9" id="KW-0798">TonB box</keyword>
<dbReference type="InterPro" id="IPR012910">
    <property type="entry name" value="Plug_dom"/>
</dbReference>
<dbReference type="AlphaFoldDB" id="A0A1G8WYI6"/>
<proteinExistence type="inferred from homology"/>
<evidence type="ECO:0000259" key="11">
    <source>
        <dbReference type="Pfam" id="PF07715"/>
    </source>
</evidence>
<gene>
    <name evidence="12" type="ORF">SAMN05216212_0895</name>
</gene>
<dbReference type="PANTHER" id="PTHR47234:SF3">
    <property type="entry name" value="SECRETIN_TONB SHORT N-TERMINAL DOMAIN-CONTAINING PROTEIN"/>
    <property type="match status" value="1"/>
</dbReference>
<keyword evidence="3 8" id="KW-1134">Transmembrane beta strand</keyword>
<accession>A0A1G8WYI6</accession>
<dbReference type="Gene3D" id="2.170.130.10">
    <property type="entry name" value="TonB-dependent receptor, plug domain"/>
    <property type="match status" value="1"/>
</dbReference>
<dbReference type="PROSITE" id="PS52016">
    <property type="entry name" value="TONB_DEPENDENT_REC_3"/>
    <property type="match status" value="1"/>
</dbReference>
<reference evidence="13" key="1">
    <citation type="submission" date="2016-10" db="EMBL/GenBank/DDBJ databases">
        <authorList>
            <person name="Varghese N."/>
            <person name="Submissions S."/>
        </authorList>
    </citation>
    <scope>NUCLEOTIDE SEQUENCE [LARGE SCALE GENOMIC DNA]</scope>
    <source>
        <strain evidence="13">CGMCC 1.10658</strain>
    </source>
</reference>
<comment type="subcellular location">
    <subcellularLocation>
        <location evidence="1 8">Cell outer membrane</location>
        <topology evidence="1 8">Multi-pass membrane protein</topology>
    </subcellularLocation>
</comment>